<evidence type="ECO:0000313" key="5">
    <source>
        <dbReference type="EMBL" id="GFY87707.1"/>
    </source>
</evidence>
<dbReference type="InterPro" id="IPR002213">
    <property type="entry name" value="UDP_glucos_trans"/>
</dbReference>
<feature type="region of interest" description="Disordered" evidence="4">
    <location>
        <begin position="607"/>
        <end position="635"/>
    </location>
</feature>
<dbReference type="SUPFAM" id="SSF53756">
    <property type="entry name" value="UDP-Glycosyltransferase/glycogen phosphorylase"/>
    <property type="match status" value="1"/>
</dbReference>
<dbReference type="AlphaFoldDB" id="A0A7J0EQ55"/>
<dbReference type="CDD" id="cd03784">
    <property type="entry name" value="GT1_Gtf-like"/>
    <property type="match status" value="1"/>
</dbReference>
<comment type="caution">
    <text evidence="5">The sequence shown here is derived from an EMBL/GenBank/DDBJ whole genome shotgun (WGS) entry which is preliminary data.</text>
</comment>
<dbReference type="PANTHER" id="PTHR48045:SF20">
    <property type="entry name" value="UDP-RHAMNOSE:RHAMNOSYLTRANSFERASE 1"/>
    <property type="match status" value="1"/>
</dbReference>
<dbReference type="Gene3D" id="3.40.50.2000">
    <property type="entry name" value="Glycogen Phosphorylase B"/>
    <property type="match status" value="2"/>
</dbReference>
<protein>
    <submittedName>
        <fullName evidence="5">UDP-Glycosyltransferase superfamily protein</fullName>
    </submittedName>
</protein>
<dbReference type="GO" id="GO:0008194">
    <property type="term" value="F:UDP-glycosyltransferase activity"/>
    <property type="evidence" value="ECO:0007669"/>
    <property type="project" value="InterPro"/>
</dbReference>
<sequence>MNSTLNPSMSNDKKLHIVIDAEATIDLPYDQVKYLKKAYDELQQPITQLLQDKRPDWVIYDFVPFWLGSIAGKLGISTVFFSIFIAATGCFLGPVPILKGLCDEDRTKPEDFTVPPKWIPFETSIAFRIFEIKRVIDDVVRVDDENIPANYRFGESMDGCDVIAVRSSYEFEPEWLKLLEEIHQKPVIPVGLLPAAAVHGSGGEEWRGVKEWLDGKPKGSVVYVAFGSESRPSQLEVTELAHGLERSELPFFWVLRKVAGCEAIELPDGFEERTKGIGVVCSSWAPQLRILSHDSVGGFLTHSGWSSVVEGVQFGKALILLTFLADTGLIARLLEEKKMGYSIPRDELDGSFTCDSVAESLRMVMVEEGGKTYRDRVKEMSGLFGDMDMQDKYVDNFLNYLMTHRNSNLKKLNLRASNQQSELFLTSILDLGKDQDDLHKGTNVIGRSETAQNPFGIGIRSRHLKVKLQGRLGIFSKHISGGRSSSGPEIMEYPGKRYNKLPILNDLEDRRSRRIFRKLGPRGFFKVLVLLNSKMFERCFALDREGMASNGEDNAENKSIDSATVVTGDEVMSKRISLKKLTQNVEESKGANSLAKSTPAATRVVIREKHSRDEVPDISPRKAGSKGKEVSPPPCGQEYKINGDVLPDGNQGSYTCSDSWRGHFGQSLHRLGAQSLYFGSPSVVKKILGEVTPLADKENVGKKTYPIAGKLEISTTYFSIFITSSLCFIGPTKILLGQRDDERTKHKDLNVPPKWIPFEIMVAFKLFHLKKGFDDVTRDEAENIPLYRVGVVIKGCDLRLEICFPKEFGTWPLSHCPSGNACHNAIYQMSEAKSTQLKLTELAHRLELSGLPFFWDLRKQRGPANPEVLEPLSVELDGGGDSVQEAIGFADFLVEQGLSARVMEEKTMGILYRKTTGMGRFMRDSVADSVRLVVTGDWGRGEGSSKSLGPTCPVGFSPTHDPSPEQHGLGLGTILKLVTCSKIRPEAQLISPIRGHS</sequence>
<dbReference type="PANTHER" id="PTHR48045">
    <property type="entry name" value="UDP-GLYCOSYLTRANSFERASE 72B1"/>
    <property type="match status" value="1"/>
</dbReference>
<evidence type="ECO:0000256" key="4">
    <source>
        <dbReference type="SAM" id="MobiDB-lite"/>
    </source>
</evidence>
<evidence type="ECO:0000256" key="1">
    <source>
        <dbReference type="ARBA" id="ARBA00009995"/>
    </source>
</evidence>
<dbReference type="EMBL" id="BJWL01000005">
    <property type="protein sequence ID" value="GFY87707.1"/>
    <property type="molecule type" value="Genomic_DNA"/>
</dbReference>
<accession>A0A7J0EQ55</accession>
<feature type="region of interest" description="Disordered" evidence="4">
    <location>
        <begin position="942"/>
        <end position="967"/>
    </location>
</feature>
<dbReference type="Proteomes" id="UP000585474">
    <property type="component" value="Unassembled WGS sequence"/>
</dbReference>
<keyword evidence="6" id="KW-1185">Reference proteome</keyword>
<comment type="similarity">
    <text evidence="1">Belongs to the UDP-glycosyltransferase family.</text>
</comment>
<evidence type="ECO:0000256" key="2">
    <source>
        <dbReference type="ARBA" id="ARBA00022679"/>
    </source>
</evidence>
<dbReference type="FunFam" id="3.40.50.2000:FF:000037">
    <property type="entry name" value="Glycosyltransferase"/>
    <property type="match status" value="1"/>
</dbReference>
<dbReference type="Pfam" id="PF00201">
    <property type="entry name" value="UDPGT"/>
    <property type="match status" value="1"/>
</dbReference>
<organism evidence="5 6">
    <name type="scientific">Actinidia rufa</name>
    <dbReference type="NCBI Taxonomy" id="165716"/>
    <lineage>
        <taxon>Eukaryota</taxon>
        <taxon>Viridiplantae</taxon>
        <taxon>Streptophyta</taxon>
        <taxon>Embryophyta</taxon>
        <taxon>Tracheophyta</taxon>
        <taxon>Spermatophyta</taxon>
        <taxon>Magnoliopsida</taxon>
        <taxon>eudicotyledons</taxon>
        <taxon>Gunneridae</taxon>
        <taxon>Pentapetalae</taxon>
        <taxon>asterids</taxon>
        <taxon>Ericales</taxon>
        <taxon>Actinidiaceae</taxon>
        <taxon>Actinidia</taxon>
    </lineage>
</organism>
<dbReference type="OrthoDB" id="5835829at2759"/>
<evidence type="ECO:0000313" key="6">
    <source>
        <dbReference type="Proteomes" id="UP000585474"/>
    </source>
</evidence>
<gene>
    <name evidence="5" type="ORF">Acr_05g0013460</name>
</gene>
<keyword evidence="3" id="KW-0284">Flavonoid biosynthesis</keyword>
<name>A0A7J0EQ55_9ERIC</name>
<reference evidence="5 6" key="1">
    <citation type="submission" date="2019-07" db="EMBL/GenBank/DDBJ databases">
        <title>De Novo Assembly of kiwifruit Actinidia rufa.</title>
        <authorList>
            <person name="Sugita-Konishi S."/>
            <person name="Sato K."/>
            <person name="Mori E."/>
            <person name="Abe Y."/>
            <person name="Kisaki G."/>
            <person name="Hamano K."/>
            <person name="Suezawa K."/>
            <person name="Otani M."/>
            <person name="Fukuda T."/>
            <person name="Manabe T."/>
            <person name="Gomi K."/>
            <person name="Tabuchi M."/>
            <person name="Akimitsu K."/>
            <person name="Kataoka I."/>
        </authorList>
    </citation>
    <scope>NUCLEOTIDE SEQUENCE [LARGE SCALE GENOMIC DNA]</scope>
    <source>
        <strain evidence="6">cv. Fuchu</strain>
    </source>
</reference>
<evidence type="ECO:0000256" key="3">
    <source>
        <dbReference type="ARBA" id="ARBA00023241"/>
    </source>
</evidence>
<keyword evidence="2 5" id="KW-0808">Transferase</keyword>
<dbReference type="GO" id="GO:0009813">
    <property type="term" value="P:flavonoid biosynthetic process"/>
    <property type="evidence" value="ECO:0007669"/>
    <property type="project" value="UniProtKB-KW"/>
</dbReference>
<proteinExistence type="inferred from homology"/>